<accession>A0ABV9VY29</accession>
<reference evidence="2" key="1">
    <citation type="journal article" date="2019" name="Int. J. Syst. Evol. Microbiol.">
        <title>The Global Catalogue of Microorganisms (GCM) 10K type strain sequencing project: providing services to taxonomists for standard genome sequencing and annotation.</title>
        <authorList>
            <consortium name="The Broad Institute Genomics Platform"/>
            <consortium name="The Broad Institute Genome Sequencing Center for Infectious Disease"/>
            <person name="Wu L."/>
            <person name="Ma J."/>
        </authorList>
    </citation>
    <scope>NUCLEOTIDE SEQUENCE [LARGE SCALE GENOMIC DNA]</scope>
    <source>
        <strain evidence="2">CGMCC 4.7152</strain>
    </source>
</reference>
<evidence type="ECO:0000313" key="1">
    <source>
        <dbReference type="EMBL" id="MFC5001305.1"/>
    </source>
</evidence>
<dbReference type="RefSeq" id="WP_380118209.1">
    <property type="nucleotide sequence ID" value="NZ_JBHSIU010000032.1"/>
</dbReference>
<dbReference type="Proteomes" id="UP001595912">
    <property type="component" value="Unassembled WGS sequence"/>
</dbReference>
<evidence type="ECO:0000313" key="2">
    <source>
        <dbReference type="Proteomes" id="UP001595912"/>
    </source>
</evidence>
<sequence>MPQFLLELFADRQRRLTVYRLKATGPHIASIRDVGHRNLGHTIYMPGRNPDHETLEKGMSEIEGAAASVIRDLLASRKSELSPEHREVLSWFIALQWQRHRMLLDLVRVKVLQDHPMQPTDPEYEYATKSLGLHAILTNVIWPWKNRNDPMCRPKERWNHIVSRLEPMFWKTLRPRAPSLLVGDTTACLSGIAIGNDFDLPVAYANHGIGLGFENFQRLTAPLAPTLGLVISRSEDDARKITSRAMNRFTVGNSREFVAHSPEWPNAAPSLFGAMVDELTTQRWLAQHIFPGLRA</sequence>
<name>A0ABV9VY29_9ACTN</name>
<dbReference type="EMBL" id="JBHSIU010000032">
    <property type="protein sequence ID" value="MFC5001305.1"/>
    <property type="molecule type" value="Genomic_DNA"/>
</dbReference>
<keyword evidence="2" id="KW-1185">Reference proteome</keyword>
<proteinExistence type="predicted"/>
<dbReference type="Pfam" id="PF14022">
    <property type="entry name" value="DUF4238"/>
    <property type="match status" value="1"/>
</dbReference>
<gene>
    <name evidence="1" type="ORF">ACFPIJ_26160</name>
</gene>
<organism evidence="1 2">
    <name type="scientific">Dactylosporangium cerinum</name>
    <dbReference type="NCBI Taxonomy" id="1434730"/>
    <lineage>
        <taxon>Bacteria</taxon>
        <taxon>Bacillati</taxon>
        <taxon>Actinomycetota</taxon>
        <taxon>Actinomycetes</taxon>
        <taxon>Micromonosporales</taxon>
        <taxon>Micromonosporaceae</taxon>
        <taxon>Dactylosporangium</taxon>
    </lineage>
</organism>
<protein>
    <submittedName>
        <fullName evidence="1">DUF4238 domain-containing protein</fullName>
    </submittedName>
</protein>
<dbReference type="InterPro" id="IPR025332">
    <property type="entry name" value="DUF4238"/>
</dbReference>
<comment type="caution">
    <text evidence="1">The sequence shown here is derived from an EMBL/GenBank/DDBJ whole genome shotgun (WGS) entry which is preliminary data.</text>
</comment>